<gene>
    <name evidence="2" type="primary">pilM</name>
    <name evidence="2" type="ORF">H8S55_11825</name>
</gene>
<dbReference type="Pfam" id="PF14450">
    <property type="entry name" value="FtsA"/>
    <property type="match status" value="1"/>
</dbReference>
<dbReference type="SMART" id="SM00842">
    <property type="entry name" value="FtsA"/>
    <property type="match status" value="1"/>
</dbReference>
<dbReference type="CDD" id="cd24004">
    <property type="entry name" value="ASKHA_NBD_PilM-like"/>
    <property type="match status" value="1"/>
</dbReference>
<accession>A0A8J6J5J0</accession>
<reference evidence="2" key="1">
    <citation type="submission" date="2020-08" db="EMBL/GenBank/DDBJ databases">
        <title>Genome public.</title>
        <authorList>
            <person name="Liu C."/>
            <person name="Sun Q."/>
        </authorList>
    </citation>
    <scope>NUCLEOTIDE SEQUENCE</scope>
    <source>
        <strain evidence="2">BX5</strain>
    </source>
</reference>
<dbReference type="Proteomes" id="UP000602260">
    <property type="component" value="Unassembled WGS sequence"/>
</dbReference>
<dbReference type="PANTHER" id="PTHR32432">
    <property type="entry name" value="CELL DIVISION PROTEIN FTSA-RELATED"/>
    <property type="match status" value="1"/>
</dbReference>
<sequence>MSEYKAQENDLIYALDIGTRSVIGMVGQTDGDRFKVLDVEAAEHKKRAMIDGQIDNIRQVAEVVRQVTQRLEERLNVSLERVCVAAAGRALQTKAGTFSLSLPENNVITVEQVSQLETGAVSAAEETLQTEDDERRRLFLVGYTVTQYRLDHYPMVTLLDHSGIEVEADVVATFLPGEVVESLYAVMRTAGLQVSSMTLEPIAAMNAAIPAELRLLNLALVDIGAGTTDIAVCRDGSITGYTMATIAGDEITEALMRAFLIDFQTAEEVKRTLREGESVRYTDIMGLENEVSYESAMAVIDEPMDKLATAIAEQVLETNGAAPSALFLAGGGSKLNGLKEKVSEKLNMDEKRVAIAGNNFAKSVYADRIKLDDPEYATPLGIAVSAGLGLLNDSYVVLLNGKPAKLFRSGVLTLRDILLMNGYTYSDILGRNGKSLAVTLNGRRIILRGEPSVPAALTVNEQEAALSAIVHAGDSVSFVPARSGADAQRTLGELLPEFTGRVLVNNQDASPDTVLHSGDVILTLEHAAESRGDDQAAAESRADDQAAVRVAPGLTDDQDAVRVMPSSGAIEVELNGEPLSLPGKGNGLPYYMMDLLQFSGLDLDHLDRPVRLEVNGEECGFRYVIKPRDRVMICYA</sequence>
<dbReference type="SUPFAM" id="SSF53067">
    <property type="entry name" value="Actin-like ATPase domain"/>
    <property type="match status" value="2"/>
</dbReference>
<evidence type="ECO:0000259" key="1">
    <source>
        <dbReference type="SMART" id="SM00842"/>
    </source>
</evidence>
<dbReference type="EMBL" id="JACOPN010000008">
    <property type="protein sequence ID" value="MBC5717996.1"/>
    <property type="molecule type" value="Genomic_DNA"/>
</dbReference>
<comment type="caution">
    <text evidence="2">The sequence shown here is derived from an EMBL/GenBank/DDBJ whole genome shotgun (WGS) entry which is preliminary data.</text>
</comment>
<protein>
    <submittedName>
        <fullName evidence="2">Pilus assembly protein PilM</fullName>
    </submittedName>
</protein>
<proteinExistence type="predicted"/>
<dbReference type="InterPro" id="IPR003494">
    <property type="entry name" value="SHS2_FtsA"/>
</dbReference>
<evidence type="ECO:0000313" key="2">
    <source>
        <dbReference type="EMBL" id="MBC5717996.1"/>
    </source>
</evidence>
<evidence type="ECO:0000313" key="3">
    <source>
        <dbReference type="Proteomes" id="UP000602260"/>
    </source>
</evidence>
<dbReference type="InterPro" id="IPR050696">
    <property type="entry name" value="FtsA/MreB"/>
</dbReference>
<keyword evidence="3" id="KW-1185">Reference proteome</keyword>
<dbReference type="RefSeq" id="WP_186879120.1">
    <property type="nucleotide sequence ID" value="NZ_JACOPN010000008.1"/>
</dbReference>
<organism evidence="2 3">
    <name type="scientific">Flintibacter faecis</name>
    <dbReference type="NCBI Taxonomy" id="2763047"/>
    <lineage>
        <taxon>Bacteria</taxon>
        <taxon>Bacillati</taxon>
        <taxon>Bacillota</taxon>
        <taxon>Clostridia</taxon>
        <taxon>Eubacteriales</taxon>
        <taxon>Flintibacter</taxon>
    </lineage>
</organism>
<dbReference type="AlphaFoldDB" id="A0A8J6J5J0"/>
<dbReference type="PANTHER" id="PTHR32432:SF3">
    <property type="entry name" value="ETHANOLAMINE UTILIZATION PROTEIN EUTJ"/>
    <property type="match status" value="1"/>
</dbReference>
<dbReference type="GO" id="GO:0051301">
    <property type="term" value="P:cell division"/>
    <property type="evidence" value="ECO:0007669"/>
    <property type="project" value="InterPro"/>
</dbReference>
<feature type="domain" description="SHS2" evidence="1">
    <location>
        <begin position="12"/>
        <end position="208"/>
    </location>
</feature>
<name>A0A8J6J5J0_9FIRM</name>
<dbReference type="Gene3D" id="3.30.420.40">
    <property type="match status" value="2"/>
</dbReference>
<dbReference type="InterPro" id="IPR043129">
    <property type="entry name" value="ATPase_NBD"/>
</dbReference>